<keyword evidence="5" id="KW-0560">Oxidoreductase</keyword>
<reference evidence="5" key="2">
    <citation type="submission" date="2020-09" db="EMBL/GenBank/DDBJ databases">
        <authorList>
            <person name="Sun Q."/>
            <person name="Ohkuma M."/>
        </authorList>
    </citation>
    <scope>NUCLEOTIDE SEQUENCE</scope>
    <source>
        <strain evidence="5">JCM 13064</strain>
    </source>
</reference>
<dbReference type="PANTHER" id="PTHR43004">
    <property type="entry name" value="TRK SYSTEM POTASSIUM UPTAKE PROTEIN"/>
    <property type="match status" value="1"/>
</dbReference>
<dbReference type="InterPro" id="IPR036188">
    <property type="entry name" value="FAD/NAD-bd_sf"/>
</dbReference>
<dbReference type="SUPFAM" id="SSF51905">
    <property type="entry name" value="FAD/NAD(P)-binding domain"/>
    <property type="match status" value="1"/>
</dbReference>
<keyword evidence="2" id="KW-0285">Flavoprotein</keyword>
<protein>
    <submittedName>
        <fullName evidence="5">Pentachlorophenol monooxygenase</fullName>
    </submittedName>
</protein>
<dbReference type="EMBL" id="BMNT01000016">
    <property type="protein sequence ID" value="GGK87825.1"/>
    <property type="molecule type" value="Genomic_DNA"/>
</dbReference>
<evidence type="ECO:0000313" key="5">
    <source>
        <dbReference type="EMBL" id="GGK87825.1"/>
    </source>
</evidence>
<sequence length="509" mass="55134">MIRSSDVLIVGAGPVGLTLGAELLRRGVAVRLVEKADRPHPHAKAIIMWPRALEALARIGAAEEVVARGHVIRAQNYSSGGRRLARTRFDGLTGTRHPYALSLPQEQTEAVLRERFLALGGEIEFGARFGGLRQDGGGVQVEFSGMDGAERWESRCRWLVGCDGAHSAVRRALGVPFTGASYPQQFLLADGPWETPLGHDEAHYYMTPSGVVVIVGLPAGQYRVFVSVAPDAPVDDPVRTVQEAASERVPVPVHLLGSPRTGVFRVHRRAAERFREGRVLLAGDAAHIHSPAGGQGLNTGIEDASSLAWRLAGVVHEARPESVLDEWERERRHVALSVVRDTDRQTRLWTMRGWRCRVRDAALHVAQATGVLDRTVVPRQAQLTLAYPGPRRRIGRLAVGGRLPDVPLPQGGWLHDLLRAAPDVCLVLFARPGSPGPDLAAGRWRTVPGVDVVQVESEAVRAALGLRGEVSAVVRPDGVVAEVDEIGGRRVTAWLERYLSPVPAARGGE</sequence>
<accession>A0A917R418</accession>
<evidence type="ECO:0000256" key="1">
    <source>
        <dbReference type="ARBA" id="ARBA00001974"/>
    </source>
</evidence>
<dbReference type="GO" id="GO:0016709">
    <property type="term" value="F:oxidoreductase activity, acting on paired donors, with incorporation or reduction of molecular oxygen, NAD(P)H as one donor, and incorporation of one atom of oxygen"/>
    <property type="evidence" value="ECO:0007669"/>
    <property type="project" value="UniProtKB-ARBA"/>
</dbReference>
<reference evidence="5" key="1">
    <citation type="journal article" date="2014" name="Int. J. Syst. Evol. Microbiol.">
        <title>Complete genome sequence of Corynebacterium casei LMG S-19264T (=DSM 44701T), isolated from a smear-ripened cheese.</title>
        <authorList>
            <consortium name="US DOE Joint Genome Institute (JGI-PGF)"/>
            <person name="Walter F."/>
            <person name="Albersmeier A."/>
            <person name="Kalinowski J."/>
            <person name="Ruckert C."/>
        </authorList>
    </citation>
    <scope>NUCLEOTIDE SEQUENCE</scope>
    <source>
        <strain evidence="5">JCM 13064</strain>
    </source>
</reference>
<dbReference type="AlphaFoldDB" id="A0A917R418"/>
<dbReference type="GO" id="GO:0071949">
    <property type="term" value="F:FAD binding"/>
    <property type="evidence" value="ECO:0007669"/>
    <property type="project" value="InterPro"/>
</dbReference>
<dbReference type="InterPro" id="IPR050641">
    <property type="entry name" value="RIFMO-like"/>
</dbReference>
<dbReference type="Pfam" id="PF01494">
    <property type="entry name" value="FAD_binding_3"/>
    <property type="match status" value="1"/>
</dbReference>
<evidence type="ECO:0000313" key="6">
    <source>
        <dbReference type="Proteomes" id="UP000645217"/>
    </source>
</evidence>
<organism evidence="5 6">
    <name type="scientific">Sphaerisporangium melleum</name>
    <dbReference type="NCBI Taxonomy" id="321316"/>
    <lineage>
        <taxon>Bacteria</taxon>
        <taxon>Bacillati</taxon>
        <taxon>Actinomycetota</taxon>
        <taxon>Actinomycetes</taxon>
        <taxon>Streptosporangiales</taxon>
        <taxon>Streptosporangiaceae</taxon>
        <taxon>Sphaerisporangium</taxon>
    </lineage>
</organism>
<dbReference type="Proteomes" id="UP000645217">
    <property type="component" value="Unassembled WGS sequence"/>
</dbReference>
<evidence type="ECO:0000256" key="3">
    <source>
        <dbReference type="ARBA" id="ARBA00022827"/>
    </source>
</evidence>
<dbReference type="PANTHER" id="PTHR43004:SF19">
    <property type="entry name" value="BINDING MONOOXYGENASE, PUTATIVE (JCVI)-RELATED"/>
    <property type="match status" value="1"/>
</dbReference>
<name>A0A917R418_9ACTN</name>
<keyword evidence="5" id="KW-0503">Monooxygenase</keyword>
<gene>
    <name evidence="5" type="ORF">GCM10007964_32940</name>
</gene>
<dbReference type="Gene3D" id="3.50.50.60">
    <property type="entry name" value="FAD/NAD(P)-binding domain"/>
    <property type="match status" value="1"/>
</dbReference>
<comment type="caution">
    <text evidence="5">The sequence shown here is derived from an EMBL/GenBank/DDBJ whole genome shotgun (WGS) entry which is preliminary data.</text>
</comment>
<dbReference type="InterPro" id="IPR002938">
    <property type="entry name" value="FAD-bd"/>
</dbReference>
<dbReference type="Gene3D" id="3.40.30.120">
    <property type="match status" value="1"/>
</dbReference>
<keyword evidence="3" id="KW-0274">FAD</keyword>
<proteinExistence type="predicted"/>
<comment type="cofactor">
    <cofactor evidence="1">
        <name>FAD</name>
        <dbReference type="ChEBI" id="CHEBI:57692"/>
    </cofactor>
</comment>
<evidence type="ECO:0000256" key="2">
    <source>
        <dbReference type="ARBA" id="ARBA00022630"/>
    </source>
</evidence>
<feature type="domain" description="FAD-binding" evidence="4">
    <location>
        <begin position="5"/>
        <end position="341"/>
    </location>
</feature>
<keyword evidence="6" id="KW-1185">Reference proteome</keyword>
<dbReference type="Gene3D" id="3.30.70.2450">
    <property type="match status" value="1"/>
</dbReference>
<dbReference type="RefSeq" id="WP_189163878.1">
    <property type="nucleotide sequence ID" value="NZ_BMNT01000016.1"/>
</dbReference>
<evidence type="ECO:0000259" key="4">
    <source>
        <dbReference type="Pfam" id="PF01494"/>
    </source>
</evidence>
<dbReference type="PRINTS" id="PR00420">
    <property type="entry name" value="RNGMNOXGNASE"/>
</dbReference>